<dbReference type="Proteomes" id="UP001279734">
    <property type="component" value="Unassembled WGS sequence"/>
</dbReference>
<evidence type="ECO:0000313" key="2">
    <source>
        <dbReference type="Proteomes" id="UP001279734"/>
    </source>
</evidence>
<name>A0AAD3TLC2_NEPGR</name>
<evidence type="ECO:0000313" key="1">
    <source>
        <dbReference type="EMBL" id="GMH31226.1"/>
    </source>
</evidence>
<organism evidence="1 2">
    <name type="scientific">Nepenthes gracilis</name>
    <name type="common">Slender pitcher plant</name>
    <dbReference type="NCBI Taxonomy" id="150966"/>
    <lineage>
        <taxon>Eukaryota</taxon>
        <taxon>Viridiplantae</taxon>
        <taxon>Streptophyta</taxon>
        <taxon>Embryophyta</taxon>
        <taxon>Tracheophyta</taxon>
        <taxon>Spermatophyta</taxon>
        <taxon>Magnoliopsida</taxon>
        <taxon>eudicotyledons</taxon>
        <taxon>Gunneridae</taxon>
        <taxon>Pentapetalae</taxon>
        <taxon>Caryophyllales</taxon>
        <taxon>Nepenthaceae</taxon>
        <taxon>Nepenthes</taxon>
    </lineage>
</organism>
<dbReference type="AlphaFoldDB" id="A0AAD3TLC2"/>
<reference evidence="1" key="1">
    <citation type="submission" date="2023-05" db="EMBL/GenBank/DDBJ databases">
        <title>Nepenthes gracilis genome sequencing.</title>
        <authorList>
            <person name="Fukushima K."/>
        </authorList>
    </citation>
    <scope>NUCLEOTIDE SEQUENCE</scope>
    <source>
        <strain evidence="1">SING2019-196</strain>
    </source>
</reference>
<comment type="caution">
    <text evidence="1">The sequence shown here is derived from an EMBL/GenBank/DDBJ whole genome shotgun (WGS) entry which is preliminary data.</text>
</comment>
<proteinExistence type="predicted"/>
<sequence length="78" mass="8778">MTMKVHDLLPTGAPHSSLLIPAKLNLPALCPFYALSLSRPSSFHRSATVFLVIWSIDVTLRVLKNSPRVRKREALREL</sequence>
<keyword evidence="2" id="KW-1185">Reference proteome</keyword>
<gene>
    <name evidence="1" type="ORF">Nepgr_033069</name>
</gene>
<accession>A0AAD3TLC2</accession>
<dbReference type="EMBL" id="BSYO01000039">
    <property type="protein sequence ID" value="GMH31226.1"/>
    <property type="molecule type" value="Genomic_DNA"/>
</dbReference>
<protein>
    <submittedName>
        <fullName evidence="1">Uncharacterized protein</fullName>
    </submittedName>
</protein>